<keyword evidence="1" id="KW-0472">Membrane</keyword>
<accession>A0AAD2M9K6</accession>
<dbReference type="Proteomes" id="UP000421738">
    <property type="component" value="Unassembled WGS sequence"/>
</dbReference>
<feature type="transmembrane region" description="Helical" evidence="1">
    <location>
        <begin position="7"/>
        <end position="35"/>
    </location>
</feature>
<proteinExistence type="predicted"/>
<organism evidence="2 3">
    <name type="scientific">Listeria monocytogenes</name>
    <dbReference type="NCBI Taxonomy" id="1639"/>
    <lineage>
        <taxon>Bacteria</taxon>
        <taxon>Bacillati</taxon>
        <taxon>Bacillota</taxon>
        <taxon>Bacilli</taxon>
        <taxon>Bacillales</taxon>
        <taxon>Listeriaceae</taxon>
        <taxon>Listeria</taxon>
    </lineage>
</organism>
<protein>
    <submittedName>
        <fullName evidence="2">Uncharacterized protein</fullName>
    </submittedName>
</protein>
<dbReference type="EMBL" id="AAKHCT010000002">
    <property type="protein sequence ID" value="ECR7122798.1"/>
    <property type="molecule type" value="Genomic_DNA"/>
</dbReference>
<gene>
    <name evidence="2" type="ORF">F1788_08700</name>
</gene>
<evidence type="ECO:0000313" key="2">
    <source>
        <dbReference type="EMBL" id="ECR7122798.1"/>
    </source>
</evidence>
<keyword evidence="1" id="KW-0812">Transmembrane</keyword>
<dbReference type="RefSeq" id="WP_070263765.1">
    <property type="nucleotide sequence ID" value="NZ_MKNP01000004.1"/>
</dbReference>
<evidence type="ECO:0000256" key="1">
    <source>
        <dbReference type="SAM" id="Phobius"/>
    </source>
</evidence>
<dbReference type="AlphaFoldDB" id="A0AAD2M9K6"/>
<reference evidence="2 3" key="1">
    <citation type="submission" date="2019-09" db="EMBL/GenBank/DDBJ databases">
        <authorList>
            <consortium name="PulseNet: The National Subtyping Network for Foodborne Disease Surveillance"/>
            <person name="Tarr C.L."/>
            <person name="Trees E."/>
            <person name="Katz L.S."/>
            <person name="Carleton-Romer H.A."/>
            <person name="Stroika S."/>
            <person name="Kucerova Z."/>
            <person name="Roache K.F."/>
            <person name="Sabol A.L."/>
            <person name="Besser J."/>
            <person name="Gerner-Smidt P."/>
        </authorList>
    </citation>
    <scope>NUCLEOTIDE SEQUENCE [LARGE SCALE GENOMIC DNA]</scope>
    <source>
        <strain evidence="2 3">PNUSAL005666</strain>
    </source>
</reference>
<feature type="transmembrane region" description="Helical" evidence="1">
    <location>
        <begin position="41"/>
        <end position="63"/>
    </location>
</feature>
<keyword evidence="1" id="KW-1133">Transmembrane helix</keyword>
<comment type="caution">
    <text evidence="2">The sequence shown here is derived from an EMBL/GenBank/DDBJ whole genome shotgun (WGS) entry which is preliminary data.</text>
</comment>
<evidence type="ECO:0000313" key="3">
    <source>
        <dbReference type="Proteomes" id="UP000421738"/>
    </source>
</evidence>
<name>A0AAD2M9K6_LISMN</name>
<sequence length="226" mass="26253">MNKKGILWWVLFVAIIILVPFLIGIGLNCFNLNFIAGTNEAWLGFLGGYLGAIVSIIGALFLFREQTKKDKKEIDRTLKEQTKLTATFAYYEYLLTENKLLQDIIQEIATDMFQYYKLAIEILNDPSTPNTERKSSMNQIHSNLIINFNKIKAITSVVYGKRMNDLHCLLFACYQEWVKKLTDGKIPTENEFNTEYKRIIRITNKMRTKLVNESLDIVTKMKEKMD</sequence>